<dbReference type="SUPFAM" id="SSF57756">
    <property type="entry name" value="Retrovirus zinc finger-like domains"/>
    <property type="match status" value="1"/>
</dbReference>
<keyword evidence="2" id="KW-0863">Zinc-finger</keyword>
<accession>A0A5B0PN08</accession>
<dbReference type="AlphaFoldDB" id="A0A5B0PN08"/>
<keyword evidence="2" id="KW-0862">Zinc</keyword>
<dbReference type="Proteomes" id="UP000324748">
    <property type="component" value="Unassembled WGS sequence"/>
</dbReference>
<protein>
    <recommendedName>
        <fullName evidence="4">CCHC-type domain-containing protein</fullName>
    </recommendedName>
</protein>
<keyword evidence="6" id="KW-1185">Reference proteome</keyword>
<dbReference type="GO" id="GO:0008270">
    <property type="term" value="F:zinc ion binding"/>
    <property type="evidence" value="ECO:0007669"/>
    <property type="project" value="UniProtKB-KW"/>
</dbReference>
<feature type="domain" description="CCHC-type" evidence="4">
    <location>
        <begin position="77"/>
        <end position="92"/>
    </location>
</feature>
<dbReference type="PROSITE" id="PS50158">
    <property type="entry name" value="ZF_CCHC"/>
    <property type="match status" value="1"/>
</dbReference>
<sequence>MSGYRQVQNVSSIVATIESLDGNAAVFPCWQSHLKDVLAIEMSLDNAIRALEAHEVSLNSTNQSDIVAAASAKHFACSNCGKLGHQSSNCQKKNHGKTKAGAPKTVKLGGYNSGSFDDEEEIGVIYE</sequence>
<evidence type="ECO:0000256" key="2">
    <source>
        <dbReference type="PROSITE-ProRule" id="PRU00047"/>
    </source>
</evidence>
<dbReference type="Pfam" id="PF00098">
    <property type="entry name" value="zf-CCHC"/>
    <property type="match status" value="1"/>
</dbReference>
<comment type="caution">
    <text evidence="5">The sequence shown here is derived from an EMBL/GenBank/DDBJ whole genome shotgun (WGS) entry which is preliminary data.</text>
</comment>
<dbReference type="OrthoDB" id="2508736at2759"/>
<evidence type="ECO:0000313" key="6">
    <source>
        <dbReference type="Proteomes" id="UP000324748"/>
    </source>
</evidence>
<dbReference type="InterPro" id="IPR001878">
    <property type="entry name" value="Znf_CCHC"/>
</dbReference>
<dbReference type="EMBL" id="VSWC01000042">
    <property type="protein sequence ID" value="KAA1103027.1"/>
    <property type="molecule type" value="Genomic_DNA"/>
</dbReference>
<keyword evidence="1" id="KW-0507">mRNA processing</keyword>
<evidence type="ECO:0000313" key="5">
    <source>
        <dbReference type="EMBL" id="KAA1103027.1"/>
    </source>
</evidence>
<dbReference type="GO" id="GO:0003676">
    <property type="term" value="F:nucleic acid binding"/>
    <property type="evidence" value="ECO:0007669"/>
    <property type="project" value="InterPro"/>
</dbReference>
<dbReference type="InterPro" id="IPR036875">
    <property type="entry name" value="Znf_CCHC_sf"/>
</dbReference>
<proteinExistence type="predicted"/>
<evidence type="ECO:0000259" key="4">
    <source>
        <dbReference type="PROSITE" id="PS50158"/>
    </source>
</evidence>
<feature type="region of interest" description="Disordered" evidence="3">
    <location>
        <begin position="84"/>
        <end position="104"/>
    </location>
</feature>
<evidence type="ECO:0000256" key="3">
    <source>
        <dbReference type="SAM" id="MobiDB-lite"/>
    </source>
</evidence>
<evidence type="ECO:0000256" key="1">
    <source>
        <dbReference type="ARBA" id="ARBA00022664"/>
    </source>
</evidence>
<keyword evidence="2" id="KW-0479">Metal-binding</keyword>
<name>A0A5B0PN08_PUCGR</name>
<reference evidence="5 6" key="1">
    <citation type="submission" date="2019-05" db="EMBL/GenBank/DDBJ databases">
        <title>Emergence of the Ug99 lineage of the wheat stem rust pathogen through somatic hybridization.</title>
        <authorList>
            <person name="Li F."/>
            <person name="Upadhyaya N.M."/>
            <person name="Sperschneider J."/>
            <person name="Matny O."/>
            <person name="Nguyen-Phuc H."/>
            <person name="Mago R."/>
            <person name="Raley C."/>
            <person name="Miller M.E."/>
            <person name="Silverstein K.A.T."/>
            <person name="Henningsen E."/>
            <person name="Hirsch C.D."/>
            <person name="Visser B."/>
            <person name="Pretorius Z.A."/>
            <person name="Steffenson B.J."/>
            <person name="Schwessinger B."/>
            <person name="Dodds P.N."/>
            <person name="Figueroa M."/>
        </authorList>
    </citation>
    <scope>NUCLEOTIDE SEQUENCE [LARGE SCALE GENOMIC DNA]</scope>
    <source>
        <strain evidence="5">21-0</strain>
    </source>
</reference>
<dbReference type="SMART" id="SM00343">
    <property type="entry name" value="ZnF_C2HC"/>
    <property type="match status" value="1"/>
</dbReference>
<dbReference type="GO" id="GO:0006397">
    <property type="term" value="P:mRNA processing"/>
    <property type="evidence" value="ECO:0007669"/>
    <property type="project" value="UniProtKB-KW"/>
</dbReference>
<organism evidence="5 6">
    <name type="scientific">Puccinia graminis f. sp. tritici</name>
    <dbReference type="NCBI Taxonomy" id="56615"/>
    <lineage>
        <taxon>Eukaryota</taxon>
        <taxon>Fungi</taxon>
        <taxon>Dikarya</taxon>
        <taxon>Basidiomycota</taxon>
        <taxon>Pucciniomycotina</taxon>
        <taxon>Pucciniomycetes</taxon>
        <taxon>Pucciniales</taxon>
        <taxon>Pucciniaceae</taxon>
        <taxon>Puccinia</taxon>
    </lineage>
</organism>
<gene>
    <name evidence="5" type="ORF">PGT21_004506</name>
</gene>